<sequence length="299" mass="34082">MKNKQIVIITLFFTLVFGSFSSFLFNDKAAASTPSFLMNTKKIYTYAYYYKNTSKSKEYMTASFTGKMNKGDLWNYQWGDFFNNELTIQNSEGLIKGDPFEDSMSLQIAFPLTVGMEWESDGHIFKTISLNQTVKTPAGTFRTVMIDNGRGDTGISYYAPGVGLVKYENEDGYVTELVSIKNSHYGRVLIKQNGVKLYNPKGSVYRTLKKGEGLKVFKENSDSFDVGGGYYVKKDKNTLFYTGFIFGTEEPLYIYAPDGQVYRKVPSYEAIRAYSFENGRFHVGGGYYVFADYHILYER</sequence>
<evidence type="ECO:0000313" key="2">
    <source>
        <dbReference type="Proteomes" id="UP001342826"/>
    </source>
</evidence>
<name>A0ABU6NV52_9BACI</name>
<proteinExistence type="predicted"/>
<dbReference type="EMBL" id="JARTFS010000005">
    <property type="protein sequence ID" value="MED4400780.1"/>
    <property type="molecule type" value="Genomic_DNA"/>
</dbReference>
<evidence type="ECO:0000313" key="1">
    <source>
        <dbReference type="EMBL" id="MED4400780.1"/>
    </source>
</evidence>
<keyword evidence="2" id="KW-1185">Reference proteome</keyword>
<dbReference type="Gene3D" id="2.40.360.20">
    <property type="match status" value="1"/>
</dbReference>
<comment type="caution">
    <text evidence="1">The sequence shown here is derived from an EMBL/GenBank/DDBJ whole genome shotgun (WGS) entry which is preliminary data.</text>
</comment>
<dbReference type="RefSeq" id="WP_066226234.1">
    <property type="nucleotide sequence ID" value="NZ_JARTFQ010000005.1"/>
</dbReference>
<dbReference type="Proteomes" id="UP001342826">
    <property type="component" value="Unassembled WGS sequence"/>
</dbReference>
<protein>
    <submittedName>
        <fullName evidence="1">Uncharacterized protein</fullName>
    </submittedName>
</protein>
<organism evidence="1 2">
    <name type="scientific">Metabacillus fastidiosus</name>
    <dbReference type="NCBI Taxonomy" id="1458"/>
    <lineage>
        <taxon>Bacteria</taxon>
        <taxon>Bacillati</taxon>
        <taxon>Bacillota</taxon>
        <taxon>Bacilli</taxon>
        <taxon>Bacillales</taxon>
        <taxon>Bacillaceae</taxon>
        <taxon>Metabacillus</taxon>
    </lineage>
</organism>
<dbReference type="GeneID" id="301139978"/>
<reference evidence="1 2" key="1">
    <citation type="submission" date="2023-03" db="EMBL/GenBank/DDBJ databases">
        <title>Bacillus Genome Sequencing.</title>
        <authorList>
            <person name="Dunlap C."/>
        </authorList>
    </citation>
    <scope>NUCLEOTIDE SEQUENCE [LARGE SCALE GENOMIC DNA]</scope>
    <source>
        <strain evidence="1 2">NRS-1717</strain>
    </source>
</reference>
<gene>
    <name evidence="1" type="ORF">P9271_05475</name>
</gene>
<accession>A0ABU6NV52</accession>